<dbReference type="InterPro" id="IPR027728">
    <property type="entry name" value="Topless_fam"/>
</dbReference>
<keyword evidence="5" id="KW-1185">Reference proteome</keyword>
<dbReference type="Gene3D" id="2.130.10.10">
    <property type="entry name" value="YVTN repeat-like/Quinoprotein amine dehydrogenase"/>
    <property type="match status" value="2"/>
</dbReference>
<dbReference type="Pfam" id="PF00400">
    <property type="entry name" value="WD40"/>
    <property type="match status" value="2"/>
</dbReference>
<evidence type="ECO:0000256" key="2">
    <source>
        <dbReference type="ARBA" id="ARBA00022737"/>
    </source>
</evidence>
<name>A0A8J5ETS8_ZINOF</name>
<evidence type="ECO:0000313" key="5">
    <source>
        <dbReference type="Proteomes" id="UP000734854"/>
    </source>
</evidence>
<dbReference type="Proteomes" id="UP000734854">
    <property type="component" value="Unassembled WGS sequence"/>
</dbReference>
<dbReference type="GO" id="GO:0006355">
    <property type="term" value="P:regulation of DNA-templated transcription"/>
    <property type="evidence" value="ECO:0007669"/>
    <property type="project" value="InterPro"/>
</dbReference>
<keyword evidence="1 3" id="KW-0853">WD repeat</keyword>
<dbReference type="AlphaFoldDB" id="A0A8J5ETS8"/>
<dbReference type="InterPro" id="IPR036322">
    <property type="entry name" value="WD40_repeat_dom_sf"/>
</dbReference>
<keyword evidence="2" id="KW-0677">Repeat</keyword>
<proteinExistence type="predicted"/>
<evidence type="ECO:0000256" key="1">
    <source>
        <dbReference type="ARBA" id="ARBA00022574"/>
    </source>
</evidence>
<dbReference type="PANTHER" id="PTHR44083">
    <property type="entry name" value="TOPLESS-RELATED PROTEIN 1-RELATED"/>
    <property type="match status" value="1"/>
</dbReference>
<accession>A0A8J5ETS8</accession>
<dbReference type="SUPFAM" id="SSF50978">
    <property type="entry name" value="WD40 repeat-like"/>
    <property type="match status" value="1"/>
</dbReference>
<gene>
    <name evidence="4" type="ORF">ZIOFF_073515</name>
</gene>
<comment type="caution">
    <text evidence="4">The sequence shown here is derived from an EMBL/GenBank/DDBJ whole genome shotgun (WGS) entry which is preliminary data.</text>
</comment>
<dbReference type="InterPro" id="IPR019775">
    <property type="entry name" value="WD40_repeat_CS"/>
</dbReference>
<dbReference type="SMART" id="SM00320">
    <property type="entry name" value="WD40"/>
    <property type="match status" value="2"/>
</dbReference>
<evidence type="ECO:0000313" key="4">
    <source>
        <dbReference type="EMBL" id="KAG6468822.1"/>
    </source>
</evidence>
<dbReference type="PROSITE" id="PS50082">
    <property type="entry name" value="WD_REPEATS_2"/>
    <property type="match status" value="1"/>
</dbReference>
<dbReference type="InterPro" id="IPR001680">
    <property type="entry name" value="WD40_rpt"/>
</dbReference>
<dbReference type="EMBL" id="JACMSC010000022">
    <property type="protein sequence ID" value="KAG6468822.1"/>
    <property type="molecule type" value="Genomic_DNA"/>
</dbReference>
<dbReference type="InterPro" id="IPR015943">
    <property type="entry name" value="WD40/YVTN_repeat-like_dom_sf"/>
</dbReference>
<organism evidence="4 5">
    <name type="scientific">Zingiber officinale</name>
    <name type="common">Ginger</name>
    <name type="synonym">Amomum zingiber</name>
    <dbReference type="NCBI Taxonomy" id="94328"/>
    <lineage>
        <taxon>Eukaryota</taxon>
        <taxon>Viridiplantae</taxon>
        <taxon>Streptophyta</taxon>
        <taxon>Embryophyta</taxon>
        <taxon>Tracheophyta</taxon>
        <taxon>Spermatophyta</taxon>
        <taxon>Magnoliopsida</taxon>
        <taxon>Liliopsida</taxon>
        <taxon>Zingiberales</taxon>
        <taxon>Zingiberaceae</taxon>
        <taxon>Zingiber</taxon>
    </lineage>
</organism>
<protein>
    <submittedName>
        <fullName evidence="4">Uncharacterized protein</fullName>
    </submittedName>
</protein>
<dbReference type="PANTHER" id="PTHR44083:SF5">
    <property type="entry name" value="PROTEIN TOPLESS-RELATED PROTEIN 2"/>
    <property type="match status" value="1"/>
</dbReference>
<evidence type="ECO:0000256" key="3">
    <source>
        <dbReference type="PROSITE-ProRule" id="PRU00221"/>
    </source>
</evidence>
<dbReference type="PROSITE" id="PS00678">
    <property type="entry name" value="WD_REPEATS_1"/>
    <property type="match status" value="1"/>
</dbReference>
<sequence>MNLSHLEMLKPIFENAEIDLALDLRGWINRILGRDDKFIQDFIICVGSGVRNIEPNAKLWVETSLPNHGLGHPALIGRHAPFPVTHQVAERCLWSPEGSILGVAFSKHLVQIYAFNLNEELRQHLEIDAHIGSVNDIAFSYPKKTLSIITCGDDKAIKVSKTMWLISQKIVQEELYVLNRFRCMMNSFSSGCSLLALGSNAVHKLWQWPCDERNPSGKSTASVAPQLRQPPNGILMTNERSDNNPEEATACIALSKNDSYATFASGGKVSPLNMRTFKVEQKHALVEGLGVLHVLFEDSRIEVKISDSTDSVALDDVNDTGIVAEDDIFENAEIDLALDLRGWISRILGRDDKFIQDACGVLKVLFLIDAHIGSVNDIAFSYPKKTLSIITCGNDKAIKVWDASTGQKHFSSGCSLLALGSNAVHKLWQWSCDEQNPSGKSTASVAPQLRQPPNGILMTNERSDNNPEEAAACIALSKNDSYATSASGGKVSPLNMRTFKVEQKHALVEGLGVLHVLFDDSRIEVKDA</sequence>
<feature type="repeat" description="WD" evidence="3">
    <location>
        <begin position="368"/>
        <end position="411"/>
    </location>
</feature>
<reference evidence="4 5" key="1">
    <citation type="submission" date="2020-08" db="EMBL/GenBank/DDBJ databases">
        <title>Plant Genome Project.</title>
        <authorList>
            <person name="Zhang R.-G."/>
        </authorList>
    </citation>
    <scope>NUCLEOTIDE SEQUENCE [LARGE SCALE GENOMIC DNA]</scope>
    <source>
        <tissue evidence="4">Rhizome</tissue>
    </source>
</reference>